<dbReference type="AlphaFoldDB" id="A0A5C5Y6Q2"/>
<evidence type="ECO:0000313" key="3">
    <source>
        <dbReference type="Proteomes" id="UP000317238"/>
    </source>
</evidence>
<evidence type="ECO:0000313" key="2">
    <source>
        <dbReference type="EMBL" id="TWT71327.1"/>
    </source>
</evidence>
<reference evidence="2 3" key="1">
    <citation type="submission" date="2019-02" db="EMBL/GenBank/DDBJ databases">
        <title>Deep-cultivation of Planctomycetes and their phenomic and genomic characterization uncovers novel biology.</title>
        <authorList>
            <person name="Wiegand S."/>
            <person name="Jogler M."/>
            <person name="Boedeker C."/>
            <person name="Pinto D."/>
            <person name="Vollmers J."/>
            <person name="Rivas-Marin E."/>
            <person name="Kohn T."/>
            <person name="Peeters S.H."/>
            <person name="Heuer A."/>
            <person name="Rast P."/>
            <person name="Oberbeckmann S."/>
            <person name="Bunk B."/>
            <person name="Jeske O."/>
            <person name="Meyerdierks A."/>
            <person name="Storesund J.E."/>
            <person name="Kallscheuer N."/>
            <person name="Luecker S."/>
            <person name="Lage O.M."/>
            <person name="Pohl T."/>
            <person name="Merkel B.J."/>
            <person name="Hornburger P."/>
            <person name="Mueller R.-W."/>
            <person name="Bruemmer F."/>
            <person name="Labrenz M."/>
            <person name="Spormann A.M."/>
            <person name="Op Den Camp H."/>
            <person name="Overmann J."/>
            <person name="Amann R."/>
            <person name="Jetten M.S.M."/>
            <person name="Mascher T."/>
            <person name="Medema M.H."/>
            <person name="Devos D.P."/>
            <person name="Kaster A.-K."/>
            <person name="Ovreas L."/>
            <person name="Rohde M."/>
            <person name="Galperin M.Y."/>
            <person name="Jogler C."/>
        </authorList>
    </citation>
    <scope>NUCLEOTIDE SEQUENCE [LARGE SCALE GENOMIC DNA]</scope>
    <source>
        <strain evidence="2 3">Pan14r</strain>
    </source>
</reference>
<accession>A0A5C5Y6Q2</accession>
<comment type="caution">
    <text evidence="2">The sequence shown here is derived from an EMBL/GenBank/DDBJ whole genome shotgun (WGS) entry which is preliminary data.</text>
</comment>
<gene>
    <name evidence="2" type="ORF">Pan14r_36370</name>
</gene>
<dbReference type="EMBL" id="SJPL01000001">
    <property type="protein sequence ID" value="TWT71327.1"/>
    <property type="molecule type" value="Genomic_DNA"/>
</dbReference>
<dbReference type="Proteomes" id="UP000317238">
    <property type="component" value="Unassembled WGS sequence"/>
</dbReference>
<organism evidence="2 3">
    <name type="scientific">Crateriforma conspicua</name>
    <dbReference type="NCBI Taxonomy" id="2527996"/>
    <lineage>
        <taxon>Bacteria</taxon>
        <taxon>Pseudomonadati</taxon>
        <taxon>Planctomycetota</taxon>
        <taxon>Planctomycetia</taxon>
        <taxon>Planctomycetales</taxon>
        <taxon>Planctomycetaceae</taxon>
        <taxon>Crateriforma</taxon>
    </lineage>
</organism>
<feature type="compositionally biased region" description="Basic and acidic residues" evidence="1">
    <location>
        <begin position="34"/>
        <end position="50"/>
    </location>
</feature>
<feature type="region of interest" description="Disordered" evidence="1">
    <location>
        <begin position="140"/>
        <end position="163"/>
    </location>
</feature>
<feature type="compositionally biased region" description="Basic residues" evidence="1">
    <location>
        <begin position="146"/>
        <end position="163"/>
    </location>
</feature>
<keyword evidence="3" id="KW-1185">Reference proteome</keyword>
<proteinExistence type="predicted"/>
<sequence length="163" mass="18968">MKHGAGGHCVADPATQTNTITLCLATRRMWVGEEGDRGGGGRGDGEERQGTGRRGCRRRYFRRSERRLWGEDRRGDGEERQGTGRRGCRRRYFRRSERRRWGRFACGYLSPANPSPDHLSIKPPVRRTWICRWHPVSSHRAMTPNRGRHSWPRRSGGRRCRSR</sequence>
<feature type="region of interest" description="Disordered" evidence="1">
    <location>
        <begin position="34"/>
        <end position="56"/>
    </location>
</feature>
<name>A0A5C5Y6Q2_9PLAN</name>
<evidence type="ECO:0000256" key="1">
    <source>
        <dbReference type="SAM" id="MobiDB-lite"/>
    </source>
</evidence>
<protein>
    <submittedName>
        <fullName evidence="2">Uncharacterized protein</fullName>
    </submittedName>
</protein>